<feature type="region of interest" description="Disordered" evidence="1">
    <location>
        <begin position="83"/>
        <end position="150"/>
    </location>
</feature>
<dbReference type="EMBL" id="CAJQZP010001479">
    <property type="protein sequence ID" value="CAG5049852.1"/>
    <property type="molecule type" value="Genomic_DNA"/>
</dbReference>
<feature type="non-terminal residue" evidence="2">
    <location>
        <position position="1"/>
    </location>
</feature>
<organism evidence="2 3">
    <name type="scientific">Parnassius apollo</name>
    <name type="common">Apollo butterfly</name>
    <name type="synonym">Papilio apollo</name>
    <dbReference type="NCBI Taxonomy" id="110799"/>
    <lineage>
        <taxon>Eukaryota</taxon>
        <taxon>Metazoa</taxon>
        <taxon>Ecdysozoa</taxon>
        <taxon>Arthropoda</taxon>
        <taxon>Hexapoda</taxon>
        <taxon>Insecta</taxon>
        <taxon>Pterygota</taxon>
        <taxon>Neoptera</taxon>
        <taxon>Endopterygota</taxon>
        <taxon>Lepidoptera</taxon>
        <taxon>Glossata</taxon>
        <taxon>Ditrysia</taxon>
        <taxon>Papilionoidea</taxon>
        <taxon>Papilionidae</taxon>
        <taxon>Parnassiinae</taxon>
        <taxon>Parnassini</taxon>
        <taxon>Parnassius</taxon>
        <taxon>Parnassius</taxon>
    </lineage>
</organism>
<evidence type="ECO:0000256" key="1">
    <source>
        <dbReference type="SAM" id="MobiDB-lite"/>
    </source>
</evidence>
<comment type="caution">
    <text evidence="2">The sequence shown here is derived from an EMBL/GenBank/DDBJ whole genome shotgun (WGS) entry which is preliminary data.</text>
</comment>
<sequence>LVEKLLIGRGKVPIMEYVPNMEYRNISKTKHYEYSKRMSCYPSRYQRSVRRAVRAAFGGTRREKAGKACKITSSPYKAQLEVSLSKQQHKQQKQSIPEPQPSTSGCQKNKRKKKPVLGSESSSDKDTISLSSECSDDKPIVLQPNDPNADAECMYCFSVKTKREKSGFSALPVDNGVMLSVPEQNIQI</sequence>
<protein>
    <submittedName>
        <fullName evidence="2">(apollo) hypothetical protein</fullName>
    </submittedName>
</protein>
<accession>A0A8S3Y193</accession>
<dbReference type="Proteomes" id="UP000691718">
    <property type="component" value="Unassembled WGS sequence"/>
</dbReference>
<proteinExistence type="predicted"/>
<evidence type="ECO:0000313" key="3">
    <source>
        <dbReference type="Proteomes" id="UP000691718"/>
    </source>
</evidence>
<evidence type="ECO:0000313" key="2">
    <source>
        <dbReference type="EMBL" id="CAG5049852.1"/>
    </source>
</evidence>
<feature type="compositionally biased region" description="Polar residues" evidence="1">
    <location>
        <begin position="95"/>
        <end position="107"/>
    </location>
</feature>
<gene>
    <name evidence="2" type="ORF">PAPOLLO_LOCUS24626</name>
</gene>
<name>A0A8S3Y193_PARAO</name>
<reference evidence="2" key="1">
    <citation type="submission" date="2021-04" db="EMBL/GenBank/DDBJ databases">
        <authorList>
            <person name="Tunstrom K."/>
        </authorList>
    </citation>
    <scope>NUCLEOTIDE SEQUENCE</scope>
</reference>
<dbReference type="AlphaFoldDB" id="A0A8S3Y193"/>
<keyword evidence="3" id="KW-1185">Reference proteome</keyword>